<feature type="region of interest" description="Disordered" evidence="1">
    <location>
        <begin position="199"/>
        <end position="226"/>
    </location>
</feature>
<comment type="caution">
    <text evidence="2">The sequence shown here is derived from an EMBL/GenBank/DDBJ whole genome shotgun (WGS) entry which is preliminary data.</text>
</comment>
<protein>
    <submittedName>
        <fullName evidence="2">Uncharacterized protein</fullName>
    </submittedName>
</protein>
<evidence type="ECO:0000256" key="1">
    <source>
        <dbReference type="SAM" id="MobiDB-lite"/>
    </source>
</evidence>
<dbReference type="EMBL" id="MU864508">
    <property type="protein sequence ID" value="KAK4184040.1"/>
    <property type="molecule type" value="Genomic_DNA"/>
</dbReference>
<proteinExistence type="predicted"/>
<keyword evidence="3" id="KW-1185">Reference proteome</keyword>
<sequence length="343" mass="37075">MDRSGDPSFVDSTSPHRPAPPLALSEFLARSAPFANYTYGYDGPGESTSTPELATFRTEEDPTLTPANRVVSGPPAQAYYGRVAMAETQSAPAQGAAAEPQIRPTLPLSSSDWLATRQQLLPSRNQGKKADWIRGWSESVDAHGMDTYCACSEPVDGPRRGKGRKIELTEGVRSILQSAASSSKTAVSSDEAIDVCRNCSRHPDVPADSDAGRPAADNKSKSPLSQSFGKKVYELLKRVKPNRMSSAHKRDAEIRQMTRPNSQPRWLSAQRLAASTPTTPRPVEKSRSMDIFPGRRPAQAVITPSSDSFSDSDAPRGGVAVSKSMSRLQRAAALLQRTPRPSE</sequence>
<feature type="region of interest" description="Disordered" evidence="1">
    <location>
        <begin position="1"/>
        <end position="21"/>
    </location>
</feature>
<gene>
    <name evidence="2" type="ORF">QBC35DRAFT_68927</name>
</gene>
<reference evidence="2" key="2">
    <citation type="submission" date="2023-05" db="EMBL/GenBank/DDBJ databases">
        <authorList>
            <consortium name="Lawrence Berkeley National Laboratory"/>
            <person name="Steindorff A."/>
            <person name="Hensen N."/>
            <person name="Bonometti L."/>
            <person name="Westerberg I."/>
            <person name="Brannstrom I.O."/>
            <person name="Guillou S."/>
            <person name="Cros-Aarteil S."/>
            <person name="Calhoun S."/>
            <person name="Haridas S."/>
            <person name="Kuo A."/>
            <person name="Mondo S."/>
            <person name="Pangilinan J."/>
            <person name="Riley R."/>
            <person name="Labutti K."/>
            <person name="Andreopoulos B."/>
            <person name="Lipzen A."/>
            <person name="Chen C."/>
            <person name="Yanf M."/>
            <person name="Daum C."/>
            <person name="Ng V."/>
            <person name="Clum A."/>
            <person name="Ohm R."/>
            <person name="Martin F."/>
            <person name="Silar P."/>
            <person name="Natvig D."/>
            <person name="Lalanne C."/>
            <person name="Gautier V."/>
            <person name="Ament-Velasquez S.L."/>
            <person name="Kruys A."/>
            <person name="Hutchinson M.I."/>
            <person name="Powell A.J."/>
            <person name="Barry K."/>
            <person name="Miller A.N."/>
            <person name="Grigoriev I.V."/>
            <person name="Debuchy R."/>
            <person name="Gladieux P."/>
            <person name="Thoren M.H."/>
            <person name="Johannesson H."/>
        </authorList>
    </citation>
    <scope>NUCLEOTIDE SEQUENCE</scope>
    <source>
        <strain evidence="2">PSN309</strain>
    </source>
</reference>
<dbReference type="Proteomes" id="UP001302126">
    <property type="component" value="Unassembled WGS sequence"/>
</dbReference>
<feature type="region of interest" description="Disordered" evidence="1">
    <location>
        <begin position="239"/>
        <end position="325"/>
    </location>
</feature>
<dbReference type="AlphaFoldDB" id="A0AAN6WMG7"/>
<reference evidence="2" key="1">
    <citation type="journal article" date="2023" name="Mol. Phylogenet. Evol.">
        <title>Genome-scale phylogeny and comparative genomics of the fungal order Sordariales.</title>
        <authorList>
            <person name="Hensen N."/>
            <person name="Bonometti L."/>
            <person name="Westerberg I."/>
            <person name="Brannstrom I.O."/>
            <person name="Guillou S."/>
            <person name="Cros-Aarteil S."/>
            <person name="Calhoun S."/>
            <person name="Haridas S."/>
            <person name="Kuo A."/>
            <person name="Mondo S."/>
            <person name="Pangilinan J."/>
            <person name="Riley R."/>
            <person name="LaButti K."/>
            <person name="Andreopoulos B."/>
            <person name="Lipzen A."/>
            <person name="Chen C."/>
            <person name="Yan M."/>
            <person name="Daum C."/>
            <person name="Ng V."/>
            <person name="Clum A."/>
            <person name="Steindorff A."/>
            <person name="Ohm R.A."/>
            <person name="Martin F."/>
            <person name="Silar P."/>
            <person name="Natvig D.O."/>
            <person name="Lalanne C."/>
            <person name="Gautier V."/>
            <person name="Ament-Velasquez S.L."/>
            <person name="Kruys A."/>
            <person name="Hutchinson M.I."/>
            <person name="Powell A.J."/>
            <person name="Barry K."/>
            <person name="Miller A.N."/>
            <person name="Grigoriev I.V."/>
            <person name="Debuchy R."/>
            <person name="Gladieux P."/>
            <person name="Hiltunen Thoren M."/>
            <person name="Johannesson H."/>
        </authorList>
    </citation>
    <scope>NUCLEOTIDE SEQUENCE</scope>
    <source>
        <strain evidence="2">PSN309</strain>
    </source>
</reference>
<evidence type="ECO:0000313" key="3">
    <source>
        <dbReference type="Proteomes" id="UP001302126"/>
    </source>
</evidence>
<accession>A0AAN6WMG7</accession>
<evidence type="ECO:0000313" key="2">
    <source>
        <dbReference type="EMBL" id="KAK4184040.1"/>
    </source>
</evidence>
<name>A0AAN6WMG7_9PEZI</name>
<organism evidence="2 3">
    <name type="scientific">Podospora australis</name>
    <dbReference type="NCBI Taxonomy" id="1536484"/>
    <lineage>
        <taxon>Eukaryota</taxon>
        <taxon>Fungi</taxon>
        <taxon>Dikarya</taxon>
        <taxon>Ascomycota</taxon>
        <taxon>Pezizomycotina</taxon>
        <taxon>Sordariomycetes</taxon>
        <taxon>Sordariomycetidae</taxon>
        <taxon>Sordariales</taxon>
        <taxon>Podosporaceae</taxon>
        <taxon>Podospora</taxon>
    </lineage>
</organism>